<gene>
    <name evidence="4" type="ORF">NE619_04585</name>
</gene>
<dbReference type="SMART" id="SM00267">
    <property type="entry name" value="GGDEF"/>
    <property type="match status" value="1"/>
</dbReference>
<dbReference type="Pfam" id="PF00990">
    <property type="entry name" value="GGDEF"/>
    <property type="match status" value="1"/>
</dbReference>
<dbReference type="Proteomes" id="UP001524502">
    <property type="component" value="Unassembled WGS sequence"/>
</dbReference>
<protein>
    <submittedName>
        <fullName evidence="4">GGDEF domain-containing phosphodiesterase</fullName>
    </submittedName>
</protein>
<dbReference type="Gene3D" id="3.30.70.270">
    <property type="match status" value="1"/>
</dbReference>
<dbReference type="PROSITE" id="PS50883">
    <property type="entry name" value="EAL"/>
    <property type="match status" value="1"/>
</dbReference>
<evidence type="ECO:0000313" key="5">
    <source>
        <dbReference type="Proteomes" id="UP001524502"/>
    </source>
</evidence>
<dbReference type="InterPro" id="IPR029787">
    <property type="entry name" value="Nucleotide_cyclase"/>
</dbReference>
<dbReference type="InterPro" id="IPR043128">
    <property type="entry name" value="Rev_trsase/Diguanyl_cyclase"/>
</dbReference>
<keyword evidence="5" id="KW-1185">Reference proteome</keyword>
<keyword evidence="1" id="KW-0175">Coiled coil</keyword>
<feature type="coiled-coil region" evidence="1">
    <location>
        <begin position="122"/>
        <end position="156"/>
    </location>
</feature>
<dbReference type="InterPro" id="IPR050706">
    <property type="entry name" value="Cyclic-di-GMP_PDE-like"/>
</dbReference>
<name>A0ABT1RLC6_9FIRM</name>
<dbReference type="RefSeq" id="WP_256131177.1">
    <property type="nucleotide sequence ID" value="NZ_JANFXK010000003.1"/>
</dbReference>
<evidence type="ECO:0000313" key="4">
    <source>
        <dbReference type="EMBL" id="MCQ4635994.1"/>
    </source>
</evidence>
<reference evidence="4 5" key="1">
    <citation type="submission" date="2022-06" db="EMBL/GenBank/DDBJ databases">
        <title>Isolation of gut microbiota from human fecal samples.</title>
        <authorList>
            <person name="Pamer E.G."/>
            <person name="Barat B."/>
            <person name="Waligurski E."/>
            <person name="Medina S."/>
            <person name="Paddock L."/>
            <person name="Mostad J."/>
        </authorList>
    </citation>
    <scope>NUCLEOTIDE SEQUENCE [LARGE SCALE GENOMIC DNA]</scope>
    <source>
        <strain evidence="4 5">SL.3.17</strain>
    </source>
</reference>
<dbReference type="Pfam" id="PF00563">
    <property type="entry name" value="EAL"/>
    <property type="match status" value="1"/>
</dbReference>
<dbReference type="InterPro" id="IPR000160">
    <property type="entry name" value="GGDEF_dom"/>
</dbReference>
<dbReference type="EMBL" id="JANFXK010000003">
    <property type="protein sequence ID" value="MCQ4635994.1"/>
    <property type="molecule type" value="Genomic_DNA"/>
</dbReference>
<evidence type="ECO:0000259" key="3">
    <source>
        <dbReference type="PROSITE" id="PS50887"/>
    </source>
</evidence>
<proteinExistence type="predicted"/>
<dbReference type="PANTHER" id="PTHR33121">
    <property type="entry name" value="CYCLIC DI-GMP PHOSPHODIESTERASE PDEF"/>
    <property type="match status" value="1"/>
</dbReference>
<dbReference type="PANTHER" id="PTHR33121:SF79">
    <property type="entry name" value="CYCLIC DI-GMP PHOSPHODIESTERASE PDED-RELATED"/>
    <property type="match status" value="1"/>
</dbReference>
<dbReference type="SUPFAM" id="SSF55073">
    <property type="entry name" value="Nucleotide cyclase"/>
    <property type="match status" value="1"/>
</dbReference>
<accession>A0ABT1RLC6</accession>
<dbReference type="SUPFAM" id="SSF141868">
    <property type="entry name" value="EAL domain-like"/>
    <property type="match status" value="1"/>
</dbReference>
<dbReference type="InterPro" id="IPR035919">
    <property type="entry name" value="EAL_sf"/>
</dbReference>
<evidence type="ECO:0000256" key="1">
    <source>
        <dbReference type="SAM" id="Coils"/>
    </source>
</evidence>
<organism evidence="4 5">
    <name type="scientific">Anaerovorax odorimutans</name>
    <dbReference type="NCBI Taxonomy" id="109327"/>
    <lineage>
        <taxon>Bacteria</taxon>
        <taxon>Bacillati</taxon>
        <taxon>Bacillota</taxon>
        <taxon>Clostridia</taxon>
        <taxon>Peptostreptococcales</taxon>
        <taxon>Anaerovoracaceae</taxon>
        <taxon>Anaerovorax</taxon>
    </lineage>
</organism>
<dbReference type="PROSITE" id="PS50887">
    <property type="entry name" value="GGDEF"/>
    <property type="match status" value="1"/>
</dbReference>
<dbReference type="InterPro" id="IPR001633">
    <property type="entry name" value="EAL_dom"/>
</dbReference>
<dbReference type="CDD" id="cd01948">
    <property type="entry name" value="EAL"/>
    <property type="match status" value="1"/>
</dbReference>
<dbReference type="NCBIfam" id="TIGR00254">
    <property type="entry name" value="GGDEF"/>
    <property type="match status" value="1"/>
</dbReference>
<sequence>MLGYIAVCDIYGNVDRVMGSIPSELAVRVENVGQLFKQTEQQSALLEKSDGRVVSVSVCAEYAGREGQRNAYAAAKNVGDRILFLLCDIEENEQLTRLMELYLSAAAQIHADKGKPSDYDQLQKINNQLINYQRGLARANERLKQLLEETREAKSTIDVLGRDPLTNLLTQTAFFENAKKLLREKPEQDFDIVAVDIERFKIVNDAFGAPQGDELLVRMAHFLQSVPAEGEALFARARADKFYAMVRRSEEFYGILRKKMALFEETYPLPMRLQIKIGVYAVEDREMEIVRMCDRAVLAADSIKGIYDREMAFYDDSLREKMMREQKIIDTMEESLQQGNFQVFLQPKVEIGTGKLIGAEALVRWDHPEYGMISPADFIPLFEKNDFIYNLDRFMWDKTCQIIEMWKNKFGSFVPISVNVSRKDLYHGDLPDVLTKLTANYHLNPSDLHLEITESAYVADSHQLLAVIGQLKQIGFVIEMDDFGKGYSSLNTLSELPIDILKLDMEFLKPGKNIMRRREIMRLVIDLATRLKLQVIAEGVETEEQRDLLKGMGCKYAQGYLYGKPMHREAFLRYLTGIYA</sequence>
<feature type="domain" description="EAL" evidence="2">
    <location>
        <begin position="325"/>
        <end position="579"/>
    </location>
</feature>
<feature type="domain" description="GGDEF" evidence="3">
    <location>
        <begin position="188"/>
        <end position="316"/>
    </location>
</feature>
<dbReference type="Gene3D" id="3.20.20.450">
    <property type="entry name" value="EAL domain"/>
    <property type="match status" value="1"/>
</dbReference>
<comment type="caution">
    <text evidence="4">The sequence shown here is derived from an EMBL/GenBank/DDBJ whole genome shotgun (WGS) entry which is preliminary data.</text>
</comment>
<dbReference type="SMART" id="SM00052">
    <property type="entry name" value="EAL"/>
    <property type="match status" value="1"/>
</dbReference>
<evidence type="ECO:0000259" key="2">
    <source>
        <dbReference type="PROSITE" id="PS50883"/>
    </source>
</evidence>